<dbReference type="VEuPathDB" id="FungiDB:NECHADRAFT_81081"/>
<feature type="compositionally biased region" description="Basic and acidic residues" evidence="1">
    <location>
        <begin position="265"/>
        <end position="279"/>
    </location>
</feature>
<proteinExistence type="predicted"/>
<dbReference type="KEGG" id="nhe:NECHADRAFT_81081"/>
<feature type="region of interest" description="Disordered" evidence="1">
    <location>
        <begin position="234"/>
        <end position="279"/>
    </location>
</feature>
<evidence type="ECO:0000256" key="1">
    <source>
        <dbReference type="SAM" id="MobiDB-lite"/>
    </source>
</evidence>
<accession>C7ZGG5</accession>
<dbReference type="InParanoid" id="C7ZGG5"/>
<keyword evidence="3" id="KW-1185">Reference proteome</keyword>
<dbReference type="HOGENOM" id="CLU_858143_0_0_1"/>
<dbReference type="eggNOG" id="ENOG502RPKI">
    <property type="taxonomic scope" value="Eukaryota"/>
</dbReference>
<dbReference type="AlphaFoldDB" id="C7ZGG5"/>
<dbReference type="GeneID" id="9670144"/>
<reference evidence="2 3" key="1">
    <citation type="journal article" date="2009" name="PLoS Genet.">
        <title>The genome of Nectria haematococca: contribution of supernumerary chromosomes to gene expansion.</title>
        <authorList>
            <person name="Coleman J.J."/>
            <person name="Rounsley S.D."/>
            <person name="Rodriguez-Carres M."/>
            <person name="Kuo A."/>
            <person name="Wasmann C.C."/>
            <person name="Grimwood J."/>
            <person name="Schmutz J."/>
            <person name="Taga M."/>
            <person name="White G.J."/>
            <person name="Zhou S."/>
            <person name="Schwartz D.C."/>
            <person name="Freitag M."/>
            <person name="Ma L.J."/>
            <person name="Danchin E.G."/>
            <person name="Henrissat B."/>
            <person name="Coutinho P.M."/>
            <person name="Nelson D.R."/>
            <person name="Straney D."/>
            <person name="Napoli C.A."/>
            <person name="Barker B.M."/>
            <person name="Gribskov M."/>
            <person name="Rep M."/>
            <person name="Kroken S."/>
            <person name="Molnar I."/>
            <person name="Rensing C."/>
            <person name="Kennell J.C."/>
            <person name="Zamora J."/>
            <person name="Farman M.L."/>
            <person name="Selker E.U."/>
            <person name="Salamov A."/>
            <person name="Shapiro H."/>
            <person name="Pangilinan J."/>
            <person name="Lindquist E."/>
            <person name="Lamers C."/>
            <person name="Grigoriev I.V."/>
            <person name="Geiser D.M."/>
            <person name="Covert S.F."/>
            <person name="Temporini E."/>
            <person name="Vanetten H.D."/>
        </authorList>
    </citation>
    <scope>NUCLEOTIDE SEQUENCE [LARGE SCALE GENOMIC DNA]</scope>
    <source>
        <strain evidence="3">ATCC MYA-4622 / CBS 123669 / FGSC 9596 / NRRL 45880 / 77-13-4</strain>
    </source>
</reference>
<dbReference type="RefSeq" id="XP_003042644.1">
    <property type="nucleotide sequence ID" value="XM_003042598.1"/>
</dbReference>
<evidence type="ECO:0000313" key="2">
    <source>
        <dbReference type="EMBL" id="EEU36931.1"/>
    </source>
</evidence>
<protein>
    <submittedName>
        <fullName evidence="2">Uncharacterized protein</fullName>
    </submittedName>
</protein>
<feature type="compositionally biased region" description="Basic and acidic residues" evidence="1">
    <location>
        <begin position="234"/>
        <end position="250"/>
    </location>
</feature>
<gene>
    <name evidence="2" type="ORF">NECHADRAFT_81081</name>
</gene>
<evidence type="ECO:0000313" key="3">
    <source>
        <dbReference type="Proteomes" id="UP000005206"/>
    </source>
</evidence>
<feature type="compositionally biased region" description="Basic residues" evidence="1">
    <location>
        <begin position="251"/>
        <end position="264"/>
    </location>
</feature>
<organism evidence="2 3">
    <name type="scientific">Fusarium vanettenii (strain ATCC MYA-4622 / CBS 123669 / FGSC 9596 / NRRL 45880 / 77-13-4)</name>
    <name type="common">Fusarium solani subsp. pisi</name>
    <dbReference type="NCBI Taxonomy" id="660122"/>
    <lineage>
        <taxon>Eukaryota</taxon>
        <taxon>Fungi</taxon>
        <taxon>Dikarya</taxon>
        <taxon>Ascomycota</taxon>
        <taxon>Pezizomycotina</taxon>
        <taxon>Sordariomycetes</taxon>
        <taxon>Hypocreomycetidae</taxon>
        <taxon>Hypocreales</taxon>
        <taxon>Nectriaceae</taxon>
        <taxon>Fusarium</taxon>
        <taxon>Fusarium solani species complex</taxon>
        <taxon>Fusarium vanettenii</taxon>
    </lineage>
</organism>
<dbReference type="OrthoDB" id="5103974at2759"/>
<sequence length="324" mass="37386">MLGKGRLKDEIQRLKDLYGADADEIDRAIIDNCKEIGHTFLDVKMLYDEESRLQMMKIATQDKKDEAQKLEEALGPLPTMVDFACMDPEKGRYPKQPYVETADGEFRMDSEYTRFEPPSKIKMGSSSMTDNWDRYVRAGREWAKWEHTLDDKEKKIWTNSRQQQTRQTNGPYESAWALWTLLKVVCRQKEMMGKSVAITVQKRYRKADLTKWPLNEDGPTTDPDFRQIWEAEGETHGASHTPTKDSDKSKKSTQTKKSEKKKKTGKTDANAHRSTDDHTQFLNDLRNTVAGATAEKWLFQKLVEDNVHLTDVNRILASNVSSIE</sequence>
<dbReference type="EMBL" id="GG698925">
    <property type="protein sequence ID" value="EEU36931.1"/>
    <property type="molecule type" value="Genomic_DNA"/>
</dbReference>
<name>C7ZGG5_FUSV7</name>
<dbReference type="Proteomes" id="UP000005206">
    <property type="component" value="Chromosome 6"/>
</dbReference>